<dbReference type="Pfam" id="PF02384">
    <property type="entry name" value="N6_Mtase"/>
    <property type="match status" value="1"/>
</dbReference>
<dbReference type="Gene3D" id="3.40.50.150">
    <property type="entry name" value="Vaccinia Virus protein VP39"/>
    <property type="match status" value="1"/>
</dbReference>
<dbReference type="CDD" id="cd02440">
    <property type="entry name" value="AdoMet_MTases"/>
    <property type="match status" value="1"/>
</dbReference>
<dbReference type="AlphaFoldDB" id="A0AAW9AAI0"/>
<dbReference type="InterPro" id="IPR016843">
    <property type="entry name" value="S-AdoMet-dep_Ade-MeTrfase_prd"/>
</dbReference>
<sequence length="305" mass="34134">MVTNTEHIFKFLDEFATSNKENLYLESIIEACNQWLSGEVMPRLNASVTKEEIRRGIQLAVLKGMKEHAQPNHQMTPDAIGMLIGHFASRLMDKKDQVTLLDPAAGTGNLLFTVMNAMGEKTVATSVEIDELLVRLSAVSSNLLEQPVQFFVQDALRPLMVDPVDLVVCDLPVGFYPDDDNALNFEMMPAEGHAYSHHLFIEQSMNHLKGGGYGIFLVPASLFESDQSSLLHRYVKKNALVRAVIQLPESLFRSTVHEKSILVLQKPEANMKGTPDVLLTKVPTMSDKHAMASFLRKIDEWVDEQ</sequence>
<dbReference type="EMBL" id="JAUBDJ010000013">
    <property type="protein sequence ID" value="MDW0118482.1"/>
    <property type="molecule type" value="Genomic_DNA"/>
</dbReference>
<organism evidence="2 3">
    <name type="scientific">Sporosarcina thermotolerans</name>
    <dbReference type="NCBI Taxonomy" id="633404"/>
    <lineage>
        <taxon>Bacteria</taxon>
        <taxon>Bacillati</taxon>
        <taxon>Bacillota</taxon>
        <taxon>Bacilli</taxon>
        <taxon>Bacillales</taxon>
        <taxon>Caryophanaceae</taxon>
        <taxon>Sporosarcina</taxon>
    </lineage>
</organism>
<feature type="domain" description="DNA methylase adenine-specific" evidence="1">
    <location>
        <begin position="76"/>
        <end position="288"/>
    </location>
</feature>
<dbReference type="PRINTS" id="PR00507">
    <property type="entry name" value="N12N6MTFRASE"/>
</dbReference>
<keyword evidence="2" id="KW-0808">Transferase</keyword>
<dbReference type="PIRSF" id="PIRSF026567">
    <property type="entry name" value="Adenine_mtase_bact_prd"/>
    <property type="match status" value="1"/>
</dbReference>
<dbReference type="InterPro" id="IPR003356">
    <property type="entry name" value="DNA_methylase_A-5"/>
</dbReference>
<dbReference type="InterPro" id="IPR029063">
    <property type="entry name" value="SAM-dependent_MTases_sf"/>
</dbReference>
<evidence type="ECO:0000313" key="2">
    <source>
        <dbReference type="EMBL" id="MDW0118482.1"/>
    </source>
</evidence>
<name>A0AAW9AAI0_9BACL</name>
<dbReference type="GO" id="GO:0003677">
    <property type="term" value="F:DNA binding"/>
    <property type="evidence" value="ECO:0007669"/>
    <property type="project" value="InterPro"/>
</dbReference>
<protein>
    <submittedName>
        <fullName evidence="2">Class I SAM-dependent methyltransferase</fullName>
    </submittedName>
</protein>
<dbReference type="PANTHER" id="PTHR41313">
    <property type="entry name" value="ADENINE-SPECIFIC METHYLTRANSFERASE"/>
    <property type="match status" value="1"/>
</dbReference>
<dbReference type="Proteomes" id="UP001271648">
    <property type="component" value="Unassembled WGS sequence"/>
</dbReference>
<reference evidence="2 3" key="1">
    <citation type="submission" date="2023-06" db="EMBL/GenBank/DDBJ databases">
        <title>Sporosarcina sp. nov., isolated from Korean traditional fermented seafood 'Jeotgal'.</title>
        <authorList>
            <person name="Yang A.I."/>
            <person name="Shin N.-R."/>
        </authorList>
    </citation>
    <scope>NUCLEOTIDE SEQUENCE [LARGE SCALE GENOMIC DNA]</scope>
    <source>
        <strain evidence="2 3">KCTC43456</strain>
    </source>
</reference>
<dbReference type="GO" id="GO:0032259">
    <property type="term" value="P:methylation"/>
    <property type="evidence" value="ECO:0007669"/>
    <property type="project" value="UniProtKB-KW"/>
</dbReference>
<dbReference type="RefSeq" id="WP_283732456.1">
    <property type="nucleotide sequence ID" value="NZ_CP125968.1"/>
</dbReference>
<dbReference type="GO" id="GO:0008170">
    <property type="term" value="F:N-methyltransferase activity"/>
    <property type="evidence" value="ECO:0007669"/>
    <property type="project" value="InterPro"/>
</dbReference>
<keyword evidence="3" id="KW-1185">Reference proteome</keyword>
<dbReference type="SUPFAM" id="SSF53335">
    <property type="entry name" value="S-adenosyl-L-methionine-dependent methyltransferases"/>
    <property type="match status" value="1"/>
</dbReference>
<evidence type="ECO:0000313" key="3">
    <source>
        <dbReference type="Proteomes" id="UP001271648"/>
    </source>
</evidence>
<evidence type="ECO:0000259" key="1">
    <source>
        <dbReference type="Pfam" id="PF02384"/>
    </source>
</evidence>
<proteinExistence type="predicted"/>
<keyword evidence="2" id="KW-0489">Methyltransferase</keyword>
<dbReference type="PANTHER" id="PTHR41313:SF1">
    <property type="entry name" value="DNA METHYLASE ADENINE-SPECIFIC DOMAIN-CONTAINING PROTEIN"/>
    <property type="match status" value="1"/>
</dbReference>
<accession>A0AAW9AAI0</accession>
<dbReference type="InterPro" id="IPR052933">
    <property type="entry name" value="DNA_Protect_Modify"/>
</dbReference>
<comment type="caution">
    <text evidence="2">The sequence shown here is derived from an EMBL/GenBank/DDBJ whole genome shotgun (WGS) entry which is preliminary data.</text>
</comment>
<gene>
    <name evidence="2" type="ORF">QTL97_16245</name>
</gene>